<feature type="domain" description="Transposase IS4-like" evidence="1">
    <location>
        <begin position="95"/>
        <end position="243"/>
    </location>
</feature>
<dbReference type="PANTHER" id="PTHR30007">
    <property type="entry name" value="PHP DOMAIN PROTEIN"/>
    <property type="match status" value="1"/>
</dbReference>
<evidence type="ECO:0000313" key="4">
    <source>
        <dbReference type="Proteomes" id="UP000323994"/>
    </source>
</evidence>
<dbReference type="GO" id="GO:0006313">
    <property type="term" value="P:DNA transposition"/>
    <property type="evidence" value="ECO:0007669"/>
    <property type="project" value="InterPro"/>
</dbReference>
<dbReference type="RefSeq" id="WP_138279361.1">
    <property type="nucleotide sequence ID" value="NZ_VBSN01000032.1"/>
</dbReference>
<dbReference type="AlphaFoldDB" id="A0A5M8R0G4"/>
<keyword evidence="4" id="KW-1185">Reference proteome</keyword>
<feature type="domain" description="Insertion element IS402-like" evidence="2">
    <location>
        <begin position="8"/>
        <end position="76"/>
    </location>
</feature>
<evidence type="ECO:0000259" key="2">
    <source>
        <dbReference type="Pfam" id="PF13340"/>
    </source>
</evidence>
<dbReference type="EMBL" id="VBSN01000032">
    <property type="protein sequence ID" value="KAA6439742.1"/>
    <property type="molecule type" value="Genomic_DNA"/>
</dbReference>
<dbReference type="PANTHER" id="PTHR30007:SF0">
    <property type="entry name" value="TRANSPOSASE"/>
    <property type="match status" value="1"/>
</dbReference>
<dbReference type="Pfam" id="PF01609">
    <property type="entry name" value="DDE_Tnp_1"/>
    <property type="match status" value="1"/>
</dbReference>
<comment type="caution">
    <text evidence="3">The sequence shown here is derived from an EMBL/GenBank/DDBJ whole genome shotgun (WGS) entry which is preliminary data.</text>
</comment>
<gene>
    <name evidence="3" type="ORF">FEM33_10700</name>
</gene>
<name>A0A5M8R0G4_9BACT</name>
<dbReference type="InterPro" id="IPR025161">
    <property type="entry name" value="IS402-like_dom"/>
</dbReference>
<reference evidence="3 4" key="1">
    <citation type="submission" date="2019-05" db="EMBL/GenBank/DDBJ databases">
        <authorList>
            <person name="Qu J.-H."/>
        </authorList>
    </citation>
    <scope>NUCLEOTIDE SEQUENCE [LARGE SCALE GENOMIC DNA]</scope>
    <source>
        <strain evidence="3 4">NS28</strain>
    </source>
</reference>
<accession>A0A5M8R0G4</accession>
<dbReference type="Proteomes" id="UP000323994">
    <property type="component" value="Unassembled WGS sequence"/>
</dbReference>
<dbReference type="NCBIfam" id="NF033580">
    <property type="entry name" value="transpos_IS5_3"/>
    <property type="match status" value="1"/>
</dbReference>
<evidence type="ECO:0000313" key="3">
    <source>
        <dbReference type="EMBL" id="KAA6439742.1"/>
    </source>
</evidence>
<dbReference type="InterPro" id="IPR002559">
    <property type="entry name" value="Transposase_11"/>
</dbReference>
<sequence length="258" mass="30312">MTKQYVRLTDPQWSAISGFLNLKRKRKYELRSIMDALLYVVRTGCQWRNLPECFPKWQSVYWYFSRWKKQNLFAEINCLLNQVDRKRENKNEHPSSLCIDSQSVKLSPMIFENRGTDANKKVNGRKRQLLVDTDGRIWSVHVHAGNEHDGPAALYLSADILCQNQRLQKIYGDQAYNGVFARKMQEFGIEFEKASRPESAKGFVPVAKRWVVERTIAWTNFFRRIVKDYEYTVSSSVAWILLANIQLMLQRIKPPLQT</sequence>
<organism evidence="3 4">
    <name type="scientific">Dyadobacter flavalbus</name>
    <dbReference type="NCBI Taxonomy" id="2579942"/>
    <lineage>
        <taxon>Bacteria</taxon>
        <taxon>Pseudomonadati</taxon>
        <taxon>Bacteroidota</taxon>
        <taxon>Cytophagia</taxon>
        <taxon>Cytophagales</taxon>
        <taxon>Spirosomataceae</taxon>
        <taxon>Dyadobacter</taxon>
    </lineage>
</organism>
<dbReference type="Pfam" id="PF13340">
    <property type="entry name" value="DUF4096"/>
    <property type="match status" value="1"/>
</dbReference>
<dbReference type="GO" id="GO:0003677">
    <property type="term" value="F:DNA binding"/>
    <property type="evidence" value="ECO:0007669"/>
    <property type="project" value="InterPro"/>
</dbReference>
<proteinExistence type="predicted"/>
<protein>
    <submittedName>
        <fullName evidence="3">IS5 family transposase</fullName>
    </submittedName>
</protein>
<dbReference type="OrthoDB" id="1270539at2"/>
<evidence type="ECO:0000259" key="1">
    <source>
        <dbReference type="Pfam" id="PF01609"/>
    </source>
</evidence>
<dbReference type="GO" id="GO:0004803">
    <property type="term" value="F:transposase activity"/>
    <property type="evidence" value="ECO:0007669"/>
    <property type="project" value="InterPro"/>
</dbReference>